<sequence length="121" mass="12475">MLLILFTASTYVSGATVCFSLLPRGSVYCYSSTDSCSLKPGGTTLVAKDEAKAEQLIGGHLTGAETSQPGERIGVSGVCVRTQNHDNPSSRRISQDGKSAGVHVGKDQVLTTRGGLATGTS</sequence>
<evidence type="ECO:0000256" key="1">
    <source>
        <dbReference type="SAM" id="MobiDB-lite"/>
    </source>
</evidence>
<proteinExistence type="predicted"/>
<evidence type="ECO:0000313" key="2">
    <source>
        <dbReference type="EMBL" id="KAK7880636.1"/>
    </source>
</evidence>
<protein>
    <recommendedName>
        <fullName evidence="4">Secreted protein</fullName>
    </recommendedName>
</protein>
<evidence type="ECO:0008006" key="4">
    <source>
        <dbReference type="Google" id="ProtNLM"/>
    </source>
</evidence>
<feature type="region of interest" description="Disordered" evidence="1">
    <location>
        <begin position="84"/>
        <end position="121"/>
    </location>
</feature>
<accession>A0AAW0MVJ1</accession>
<organism evidence="2 3">
    <name type="scientific">Mugilogobius chulae</name>
    <name type="common">yellowstripe goby</name>
    <dbReference type="NCBI Taxonomy" id="88201"/>
    <lineage>
        <taxon>Eukaryota</taxon>
        <taxon>Metazoa</taxon>
        <taxon>Chordata</taxon>
        <taxon>Craniata</taxon>
        <taxon>Vertebrata</taxon>
        <taxon>Euteleostomi</taxon>
        <taxon>Actinopterygii</taxon>
        <taxon>Neopterygii</taxon>
        <taxon>Teleostei</taxon>
        <taxon>Neoteleostei</taxon>
        <taxon>Acanthomorphata</taxon>
        <taxon>Gobiaria</taxon>
        <taxon>Gobiiformes</taxon>
        <taxon>Gobioidei</taxon>
        <taxon>Gobiidae</taxon>
        <taxon>Gobionellinae</taxon>
        <taxon>Mugilogobius</taxon>
    </lineage>
</organism>
<dbReference type="EMBL" id="JBBPFD010000065">
    <property type="protein sequence ID" value="KAK7880636.1"/>
    <property type="molecule type" value="Genomic_DNA"/>
</dbReference>
<gene>
    <name evidence="2" type="ORF">WMY93_032732</name>
</gene>
<evidence type="ECO:0000313" key="3">
    <source>
        <dbReference type="Proteomes" id="UP001460270"/>
    </source>
</evidence>
<name>A0AAW0MVJ1_9GOBI</name>
<comment type="caution">
    <text evidence="2">The sequence shown here is derived from an EMBL/GenBank/DDBJ whole genome shotgun (WGS) entry which is preliminary data.</text>
</comment>
<dbReference type="Proteomes" id="UP001460270">
    <property type="component" value="Unassembled WGS sequence"/>
</dbReference>
<keyword evidence="3" id="KW-1185">Reference proteome</keyword>
<dbReference type="AlphaFoldDB" id="A0AAW0MVJ1"/>
<reference evidence="3" key="1">
    <citation type="submission" date="2024-04" db="EMBL/GenBank/DDBJ databases">
        <title>Salinicola lusitanus LLJ914,a marine bacterium isolated from the Okinawa Trough.</title>
        <authorList>
            <person name="Li J."/>
        </authorList>
    </citation>
    <scope>NUCLEOTIDE SEQUENCE [LARGE SCALE GENOMIC DNA]</scope>
</reference>